<feature type="domain" description="Glycosyl hydrolase family 13 catalytic" evidence="1">
    <location>
        <begin position="1"/>
        <end position="334"/>
    </location>
</feature>
<dbReference type="Gene3D" id="2.60.40.1180">
    <property type="entry name" value="Golgi alpha-mannosidase II"/>
    <property type="match status" value="1"/>
</dbReference>
<dbReference type="GO" id="GO:0005975">
    <property type="term" value="P:carbohydrate metabolic process"/>
    <property type="evidence" value="ECO:0007669"/>
    <property type="project" value="InterPro"/>
</dbReference>
<dbReference type="SUPFAM" id="SSF51445">
    <property type="entry name" value="(Trans)glycosidases"/>
    <property type="match status" value="1"/>
</dbReference>
<dbReference type="CDD" id="cd11313">
    <property type="entry name" value="AmyAc_arch_bac_AmyA"/>
    <property type="match status" value="1"/>
</dbReference>
<name>G8TPA5_NIAKG</name>
<dbReference type="RefSeq" id="WP_014216625.1">
    <property type="nucleotide sequence ID" value="NC_016609.1"/>
</dbReference>
<dbReference type="eggNOG" id="COG3280">
    <property type="taxonomic scope" value="Bacteria"/>
</dbReference>
<organism evidence="2 3">
    <name type="scientific">Niastella koreensis (strain DSM 17620 / KACC 11465 / NBRC 106392 / GR20-10)</name>
    <dbReference type="NCBI Taxonomy" id="700598"/>
    <lineage>
        <taxon>Bacteria</taxon>
        <taxon>Pseudomonadati</taxon>
        <taxon>Bacteroidota</taxon>
        <taxon>Chitinophagia</taxon>
        <taxon>Chitinophagales</taxon>
        <taxon>Chitinophagaceae</taxon>
        <taxon>Niastella</taxon>
    </lineage>
</organism>
<dbReference type="InterPro" id="IPR032091">
    <property type="entry name" value="Malt_amylase-like_C"/>
</dbReference>
<dbReference type="HOGENOM" id="CLU_032719_1_0_10"/>
<accession>G8TPA5</accession>
<dbReference type="InterPro" id="IPR006047">
    <property type="entry name" value="GH13_cat_dom"/>
</dbReference>
<protein>
    <submittedName>
        <fullName evidence="2">Alpha amylase catalytic region</fullName>
    </submittedName>
</protein>
<dbReference type="SUPFAM" id="SSF51011">
    <property type="entry name" value="Glycosyl hydrolase domain"/>
    <property type="match status" value="1"/>
</dbReference>
<dbReference type="SMART" id="SM00642">
    <property type="entry name" value="Aamy"/>
    <property type="match status" value="1"/>
</dbReference>
<reference evidence="2 3" key="1">
    <citation type="submission" date="2011-12" db="EMBL/GenBank/DDBJ databases">
        <title>The complete genome of Niastella koreensis GR20-10.</title>
        <authorList>
            <consortium name="US DOE Joint Genome Institute (JGI-PGF)"/>
            <person name="Lucas S."/>
            <person name="Han J."/>
            <person name="Lapidus A."/>
            <person name="Bruce D."/>
            <person name="Goodwin L."/>
            <person name="Pitluck S."/>
            <person name="Peters L."/>
            <person name="Kyrpides N."/>
            <person name="Mavromatis K."/>
            <person name="Ivanova N."/>
            <person name="Mikhailova N."/>
            <person name="Davenport K."/>
            <person name="Saunders E."/>
            <person name="Detter J.C."/>
            <person name="Tapia R."/>
            <person name="Han C."/>
            <person name="Land M."/>
            <person name="Hauser L."/>
            <person name="Markowitz V."/>
            <person name="Cheng J.-F."/>
            <person name="Hugenholtz P."/>
            <person name="Woyke T."/>
            <person name="Wu D."/>
            <person name="Tindall B."/>
            <person name="Pomrenke H."/>
            <person name="Brambilla E."/>
            <person name="Klenk H.-P."/>
            <person name="Eisen J.A."/>
        </authorList>
    </citation>
    <scope>NUCLEOTIDE SEQUENCE [LARGE SCALE GENOMIC DNA]</scope>
    <source>
        <strain evidence="3">DSM 17620 / KACC 11465 / NBRC 106392 / GR20-10</strain>
    </source>
</reference>
<evidence type="ECO:0000259" key="1">
    <source>
        <dbReference type="SMART" id="SM00642"/>
    </source>
</evidence>
<dbReference type="eggNOG" id="COG0366">
    <property type="taxonomic scope" value="Bacteria"/>
</dbReference>
<dbReference type="InterPro" id="IPR013780">
    <property type="entry name" value="Glyco_hydro_b"/>
</dbReference>
<proteinExistence type="predicted"/>
<evidence type="ECO:0000313" key="2">
    <source>
        <dbReference type="EMBL" id="AEV96711.1"/>
    </source>
</evidence>
<dbReference type="PANTHER" id="PTHR47786:SF2">
    <property type="entry name" value="GLYCOSYL HYDROLASE FAMILY 13 CATALYTIC DOMAIN-CONTAINING PROTEIN"/>
    <property type="match status" value="1"/>
</dbReference>
<dbReference type="PANTHER" id="PTHR47786">
    <property type="entry name" value="ALPHA-1,4-GLUCAN:MALTOSE-1-PHOSPHATE MALTOSYLTRANSFERASE"/>
    <property type="match status" value="1"/>
</dbReference>
<dbReference type="Proteomes" id="UP000005438">
    <property type="component" value="Chromosome"/>
</dbReference>
<dbReference type="STRING" id="700598.Niako_0313"/>
<dbReference type="InterPro" id="IPR017853">
    <property type="entry name" value="GH"/>
</dbReference>
<dbReference type="EMBL" id="CP003178">
    <property type="protein sequence ID" value="AEV96711.1"/>
    <property type="molecule type" value="Genomic_DNA"/>
</dbReference>
<dbReference type="Gene3D" id="3.20.20.80">
    <property type="entry name" value="Glycosidases"/>
    <property type="match status" value="1"/>
</dbReference>
<evidence type="ECO:0000313" key="3">
    <source>
        <dbReference type="Proteomes" id="UP000005438"/>
    </source>
</evidence>
<dbReference type="AlphaFoldDB" id="G8TPA5"/>
<dbReference type="KEGG" id="nko:Niako_0313"/>
<dbReference type="Pfam" id="PF16657">
    <property type="entry name" value="Malt_amylase_C"/>
    <property type="match status" value="1"/>
</dbReference>
<dbReference type="PATRIC" id="fig|700598.3.peg.328"/>
<sequence>MMTRRFSPLAWSLNSNIYEVNVRQYTPEGTFNAFAQHLPRLKEMGVEILWFMPITPISKEKRQGTLGSYYAAADYKAINPEFGTLADFKNLVKKAHGQGQKVIIDWVANHTGWDHIWTKTNPEFYKRDSEGKFYDTNNWHDVIDLNYYDHGMRAAMIDAMRFWVKECDIDGFRCDMCHLVPLDFWVKARVELDAVKPLFWLGETLDVPYLQAFDCLYGWRWMSATQKYYRQEINLNQLKDVLNHYQYDLPEGTFPMLFTSNHDENTWNGTEYEKYGEMAAPLAVFSCTWNGVPLIYTGQELPLHKRLPFFDKDEVNWNGTPELQGFYKTLLQLRKQHPALQTGEVAKPLILPTNADDRVLAFSRLNEGKVLLVILNLSAQEVSLQFPEAGGLNEGKYTNVFTNQPVTVNAAFSPQLKPWEYLVLIR</sequence>
<dbReference type="Pfam" id="PF00128">
    <property type="entry name" value="Alpha-amylase"/>
    <property type="match status" value="2"/>
</dbReference>
<gene>
    <name evidence="2" type="ordered locus">Niako_0313</name>
</gene>